<proteinExistence type="predicted"/>
<reference evidence="1" key="1">
    <citation type="submission" date="2019-11" db="EMBL/GenBank/DDBJ databases">
        <authorList>
            <person name="Feng L."/>
        </authorList>
    </citation>
    <scope>NUCLEOTIDE SEQUENCE</scope>
    <source>
        <strain evidence="1">CTertiumLFYP3</strain>
    </source>
</reference>
<protein>
    <submittedName>
        <fullName evidence="1">Uncharacterized protein</fullName>
    </submittedName>
</protein>
<dbReference type="RefSeq" id="WP_156626494.1">
    <property type="nucleotide sequence ID" value="NZ_CACRTO010000020.1"/>
</dbReference>
<name>A0A6N3DW45_9CLOT</name>
<organism evidence="1">
    <name type="scientific">Clostridium tertium</name>
    <dbReference type="NCBI Taxonomy" id="1559"/>
    <lineage>
        <taxon>Bacteria</taxon>
        <taxon>Bacillati</taxon>
        <taxon>Bacillota</taxon>
        <taxon>Clostridia</taxon>
        <taxon>Eubacteriales</taxon>
        <taxon>Clostridiaceae</taxon>
        <taxon>Clostridium</taxon>
    </lineage>
</organism>
<dbReference type="AlphaFoldDB" id="A0A6N3DW45"/>
<accession>A0A6N3DW45</accession>
<sequence>MKKSTVLAFIGVVIAFLIVGALGNKKDIYEKQTTFNTPKEAIVNFIGHANVTETVKVDNGYYDKVSRKFLESISRRYRLYIGEDRWSSINSQIPLFFNYELKEISMNDSDFIIEKYEHSLEGIPNYIKPEDIKLFRLDGYGAFISLYKNITPKDDGTFENVFEAKEEPMTLYLVVVNEGEGYVVDYYYVN</sequence>
<evidence type="ECO:0000313" key="1">
    <source>
        <dbReference type="EMBL" id="VYU31558.1"/>
    </source>
</evidence>
<gene>
    <name evidence="1" type="ORF">CTLFYP3_02036</name>
</gene>
<dbReference type="EMBL" id="CACRTO010000020">
    <property type="protein sequence ID" value="VYU31558.1"/>
    <property type="molecule type" value="Genomic_DNA"/>
</dbReference>